<dbReference type="AlphaFoldDB" id="A0A3A3YZY9"/>
<evidence type="ECO:0000313" key="2">
    <source>
        <dbReference type="Proteomes" id="UP000265614"/>
    </source>
</evidence>
<gene>
    <name evidence="1" type="ORF">D5H78_09165</name>
</gene>
<sequence>MADPTPPTDAELDTLIRARLALVGVDLDQLPAGAGDPVTGSPSRESALAYLRSVLRGTSTVISDWDLPAASPALDQQVAPPALYPSIYQAWTKGGLA</sequence>
<dbReference type="EMBL" id="QZEZ01000003">
    <property type="protein sequence ID" value="RJK96391.1"/>
    <property type="molecule type" value="Genomic_DNA"/>
</dbReference>
<comment type="caution">
    <text evidence="1">The sequence shown here is derived from an EMBL/GenBank/DDBJ whole genome shotgun (WGS) entry which is preliminary data.</text>
</comment>
<name>A0A3A3YZY9_9ACTN</name>
<dbReference type="OrthoDB" id="3535636at2"/>
<dbReference type="Proteomes" id="UP000265614">
    <property type="component" value="Unassembled WGS sequence"/>
</dbReference>
<reference evidence="1 2" key="1">
    <citation type="submission" date="2018-09" db="EMBL/GenBank/DDBJ databases">
        <title>YIM 75000 draft genome.</title>
        <authorList>
            <person name="Tang S."/>
            <person name="Feng Y."/>
        </authorList>
    </citation>
    <scope>NUCLEOTIDE SEQUENCE [LARGE SCALE GENOMIC DNA]</scope>
    <source>
        <strain evidence="1 2">YIM 75000</strain>
    </source>
</reference>
<accession>A0A3A3YZY9</accession>
<evidence type="ECO:0000313" key="1">
    <source>
        <dbReference type="EMBL" id="RJK96391.1"/>
    </source>
</evidence>
<organism evidence="1 2">
    <name type="scientific">Vallicoccus soli</name>
    <dbReference type="NCBI Taxonomy" id="2339232"/>
    <lineage>
        <taxon>Bacteria</taxon>
        <taxon>Bacillati</taxon>
        <taxon>Actinomycetota</taxon>
        <taxon>Actinomycetes</taxon>
        <taxon>Motilibacterales</taxon>
        <taxon>Vallicoccaceae</taxon>
        <taxon>Vallicoccus</taxon>
    </lineage>
</organism>
<dbReference type="RefSeq" id="WP_119950122.1">
    <property type="nucleotide sequence ID" value="NZ_QZEZ01000003.1"/>
</dbReference>
<keyword evidence="2" id="KW-1185">Reference proteome</keyword>
<proteinExistence type="predicted"/>
<protein>
    <submittedName>
        <fullName evidence="1">Uncharacterized protein</fullName>
    </submittedName>
</protein>